<feature type="compositionally biased region" description="Polar residues" evidence="1">
    <location>
        <begin position="99"/>
        <end position="118"/>
    </location>
</feature>
<dbReference type="AlphaFoldDB" id="A0A484C987"/>
<sequence length="124" mass="13814">MHSANQRSHSGRCWTSSLPTKARCLLSSQYQPRVKAHAWQNRVTAVHFAEHSSTRPENKKFRSQATVGEQVQTSVELRVRVPALKGRGRGFIIDLEPENQGSQVPDESCNTASTNNVMNADDVI</sequence>
<evidence type="ECO:0000313" key="2">
    <source>
        <dbReference type="EMBL" id="TDH00257.1"/>
    </source>
</evidence>
<protein>
    <submittedName>
        <fullName evidence="2">Uncharacterized protein</fullName>
    </submittedName>
</protein>
<proteinExistence type="predicted"/>
<evidence type="ECO:0000256" key="1">
    <source>
        <dbReference type="SAM" id="MobiDB-lite"/>
    </source>
</evidence>
<accession>A0A484C987</accession>
<dbReference type="EMBL" id="SCKG01000018">
    <property type="protein sequence ID" value="TDH00257.1"/>
    <property type="molecule type" value="Genomic_DNA"/>
</dbReference>
<keyword evidence="3" id="KW-1185">Reference proteome</keyword>
<name>A0A484C987_PERFV</name>
<feature type="region of interest" description="Disordered" evidence="1">
    <location>
        <begin position="97"/>
        <end position="124"/>
    </location>
</feature>
<comment type="caution">
    <text evidence="2">The sequence shown here is derived from an EMBL/GenBank/DDBJ whole genome shotgun (WGS) entry which is preliminary data.</text>
</comment>
<evidence type="ECO:0000313" key="3">
    <source>
        <dbReference type="Proteomes" id="UP000295070"/>
    </source>
</evidence>
<dbReference type="Proteomes" id="UP000295070">
    <property type="component" value="Chromosome 18"/>
</dbReference>
<reference evidence="2 3" key="1">
    <citation type="submission" date="2019-01" db="EMBL/GenBank/DDBJ databases">
        <title>A chromosome-scale genome assembly of the yellow perch, Perca flavescens.</title>
        <authorList>
            <person name="Feron R."/>
            <person name="Morvezen R."/>
            <person name="Bestin A."/>
            <person name="Haffray P."/>
            <person name="Klopp C."/>
            <person name="Zahm M."/>
            <person name="Cabau C."/>
            <person name="Roques C."/>
            <person name="Donnadieu C."/>
            <person name="Bouchez O."/>
            <person name="Christie M."/>
            <person name="Larson W."/>
            <person name="Guiguen Y."/>
        </authorList>
    </citation>
    <scope>NUCLEOTIDE SEQUENCE [LARGE SCALE GENOMIC DNA]</scope>
    <source>
        <strain evidence="2">YP-PL-M2</strain>
        <tissue evidence="2">Blood</tissue>
    </source>
</reference>
<organism evidence="2 3">
    <name type="scientific">Perca flavescens</name>
    <name type="common">American yellow perch</name>
    <name type="synonym">Morone flavescens</name>
    <dbReference type="NCBI Taxonomy" id="8167"/>
    <lineage>
        <taxon>Eukaryota</taxon>
        <taxon>Metazoa</taxon>
        <taxon>Chordata</taxon>
        <taxon>Craniata</taxon>
        <taxon>Vertebrata</taxon>
        <taxon>Euteleostomi</taxon>
        <taxon>Actinopterygii</taxon>
        <taxon>Neopterygii</taxon>
        <taxon>Teleostei</taxon>
        <taxon>Neoteleostei</taxon>
        <taxon>Acanthomorphata</taxon>
        <taxon>Eupercaria</taxon>
        <taxon>Perciformes</taxon>
        <taxon>Percoidei</taxon>
        <taxon>Percidae</taxon>
        <taxon>Percinae</taxon>
        <taxon>Perca</taxon>
    </lineage>
</organism>
<gene>
    <name evidence="2" type="ORF">EPR50_G00186570</name>
</gene>